<keyword evidence="1" id="KW-0472">Membrane</keyword>
<comment type="caution">
    <text evidence="2">The sequence shown here is derived from an EMBL/GenBank/DDBJ whole genome shotgun (WGS) entry which is preliminary data.</text>
</comment>
<gene>
    <name evidence="2" type="ORF">JRA39_003590</name>
    <name evidence="3" type="ORF">KDV35_01050</name>
</gene>
<name>A0AAI9I2Z2_PROST</name>
<dbReference type="InterPro" id="IPR025060">
    <property type="entry name" value="DUF3999"/>
</dbReference>
<dbReference type="Proteomes" id="UP001495779">
    <property type="component" value="Unassembled WGS sequence"/>
</dbReference>
<accession>A0AAI9I2Z2</accession>
<evidence type="ECO:0000313" key="2">
    <source>
        <dbReference type="EMBL" id="EMP9434482.1"/>
    </source>
</evidence>
<reference evidence="3 4" key="1">
    <citation type="submission" date="2021-04" db="EMBL/GenBank/DDBJ databases">
        <title>Determining the burden of carbapenem-resistant Enterobacterales from a tertiary public heath setting in Bangladesh: a clinical, epidemiological, and molecular study.</title>
        <authorList>
            <person name="Farzana R."/>
            <person name="Walsh T.R."/>
        </authorList>
    </citation>
    <scope>NUCLEOTIDE SEQUENCE [LARGE SCALE GENOMIC DNA]</scope>
    <source>
        <strain evidence="4">dmpro_s316</strain>
        <strain evidence="3">Dmpro_s316</strain>
    </source>
</reference>
<evidence type="ECO:0000313" key="3">
    <source>
        <dbReference type="EMBL" id="MER5075475.1"/>
    </source>
</evidence>
<sequence>MKLNKNPRSWLVFVMLAFFLLFSGTIYAENKKILTPYDFYQGVELKESSHNIPFAWVELPVEAYVNSAYPKTLQDVRVFNGTGQEVPSALFYHSEESSQTSPIRFSLQPLMTREEQLNLKEETEDDKQYLLVETIPNKLTRLELPSIQQSKDTRYQAYLLTRQQDQQALFPAQTLNLEWGKSDQDWQGKAFIYASDDKQHWVNISAYQPVMNLSSDVGVIQNNTIELLKGNDSALSAPYLMVIIVTTKDTTLPELKTVQGIGKTFHATRQQEICRFITQNEGVSLNQLIYRLPSPQPLSSIVIQLQQTNRVIPLQIEYASNSGENWLPLTNMVAYHQVNNGEQTRNPEIALNDLMIKKLRITALKGSWDDKPPYIEGKRDAVNLVFNVQGASPYLLVWGSHLASMDGLNYQELIGQSLTVEQLMHNYPELSLAKEVIELGGEEQLTINGSEGNNFDWMILVIWLLLGIGIIALLYFCWYLLREINTKSTKK</sequence>
<reference evidence="2" key="2">
    <citation type="submission" date="2024-02" db="EMBL/GenBank/DDBJ databases">
        <authorList>
            <consortium name="Clinical and Environmental Microbiology Branch: Whole genome sequencing antimicrobial resistance pathogens in the healthcare setting"/>
        </authorList>
    </citation>
    <scope>NUCLEOTIDE SEQUENCE</scope>
    <source>
        <strain evidence="2">2020GO-00142</strain>
    </source>
</reference>
<proteinExistence type="predicted"/>
<dbReference type="AlphaFoldDB" id="A0AAI9I2Z2"/>
<feature type="transmembrane region" description="Helical" evidence="1">
    <location>
        <begin position="457"/>
        <end position="481"/>
    </location>
</feature>
<dbReference type="RefSeq" id="WP_249998974.1">
    <property type="nucleotide sequence ID" value="NZ_CP095443.1"/>
</dbReference>
<dbReference type="EMBL" id="JAGSRH010000001">
    <property type="protein sequence ID" value="MER5075475.1"/>
    <property type="molecule type" value="Genomic_DNA"/>
</dbReference>
<dbReference type="EMBL" id="AAZDVE040000037">
    <property type="protein sequence ID" value="EMP9434482.1"/>
    <property type="molecule type" value="Genomic_DNA"/>
</dbReference>
<protein>
    <submittedName>
        <fullName evidence="2">DUF3999 family protein</fullName>
    </submittedName>
</protein>
<keyword evidence="1" id="KW-0812">Transmembrane</keyword>
<keyword evidence="1" id="KW-1133">Transmembrane helix</keyword>
<evidence type="ECO:0000313" key="4">
    <source>
        <dbReference type="Proteomes" id="UP001495779"/>
    </source>
</evidence>
<evidence type="ECO:0000256" key="1">
    <source>
        <dbReference type="SAM" id="Phobius"/>
    </source>
</evidence>
<dbReference type="Pfam" id="PF13163">
    <property type="entry name" value="DUF3999"/>
    <property type="match status" value="1"/>
</dbReference>
<organism evidence="2">
    <name type="scientific">Providencia stuartii</name>
    <dbReference type="NCBI Taxonomy" id="588"/>
    <lineage>
        <taxon>Bacteria</taxon>
        <taxon>Pseudomonadati</taxon>
        <taxon>Pseudomonadota</taxon>
        <taxon>Gammaproteobacteria</taxon>
        <taxon>Enterobacterales</taxon>
        <taxon>Morganellaceae</taxon>
        <taxon>Providencia</taxon>
    </lineage>
</organism>